<feature type="modified residue" description="4-aspartylphosphate" evidence="11">
    <location>
        <position position="724"/>
    </location>
</feature>
<keyword evidence="9" id="KW-0902">Two-component regulatory system</keyword>
<evidence type="ECO:0000256" key="10">
    <source>
        <dbReference type="ARBA" id="ARBA00023136"/>
    </source>
</evidence>
<reference evidence="20 21" key="1">
    <citation type="submission" date="2020-08" db="EMBL/GenBank/DDBJ databases">
        <title>Genomic Encyclopedia of Type Strains, Phase IV (KMG-IV): sequencing the most valuable type-strain genomes for metagenomic binning, comparative biology and taxonomic classification.</title>
        <authorList>
            <person name="Goeker M."/>
        </authorList>
    </citation>
    <scope>NUCLEOTIDE SEQUENCE [LARGE SCALE GENOMIC DNA]</scope>
    <source>
        <strain evidence="20 21">DSM 11590</strain>
    </source>
</reference>
<feature type="transmembrane region" description="Helical" evidence="14">
    <location>
        <begin position="157"/>
        <end position="180"/>
    </location>
</feature>
<dbReference type="PROSITE" id="PS50885">
    <property type="entry name" value="HAMP"/>
    <property type="match status" value="1"/>
</dbReference>
<feature type="domain" description="Response regulatory" evidence="16">
    <location>
        <begin position="674"/>
        <end position="791"/>
    </location>
</feature>
<dbReference type="InterPro" id="IPR013767">
    <property type="entry name" value="PAS_fold"/>
</dbReference>
<dbReference type="InterPro" id="IPR035965">
    <property type="entry name" value="PAS-like_dom_sf"/>
</dbReference>
<dbReference type="EC" id="2.7.13.3" evidence="3"/>
<feature type="coiled-coil region" evidence="12">
    <location>
        <begin position="401"/>
        <end position="428"/>
    </location>
</feature>
<evidence type="ECO:0000256" key="4">
    <source>
        <dbReference type="ARBA" id="ARBA00022553"/>
    </source>
</evidence>
<evidence type="ECO:0000259" key="16">
    <source>
        <dbReference type="PROSITE" id="PS50110"/>
    </source>
</evidence>
<dbReference type="SUPFAM" id="SSF47384">
    <property type="entry name" value="Homodimeric domain of signal transducing histidine kinase"/>
    <property type="match status" value="1"/>
</dbReference>
<dbReference type="InterPro" id="IPR000700">
    <property type="entry name" value="PAS-assoc_C"/>
</dbReference>
<dbReference type="PROSITE" id="PS50110">
    <property type="entry name" value="RESPONSE_REGULATORY"/>
    <property type="match status" value="1"/>
</dbReference>
<dbReference type="GO" id="GO:0005886">
    <property type="term" value="C:plasma membrane"/>
    <property type="evidence" value="ECO:0007669"/>
    <property type="project" value="TreeGrafter"/>
</dbReference>
<evidence type="ECO:0000256" key="5">
    <source>
        <dbReference type="ARBA" id="ARBA00022679"/>
    </source>
</evidence>
<keyword evidence="8" id="KW-0067">ATP-binding</keyword>
<dbReference type="SUPFAM" id="SSF55785">
    <property type="entry name" value="PYP-like sensor domain (PAS domain)"/>
    <property type="match status" value="1"/>
</dbReference>
<dbReference type="SMART" id="SM00388">
    <property type="entry name" value="HisKA"/>
    <property type="match status" value="1"/>
</dbReference>
<dbReference type="PROSITE" id="PS50109">
    <property type="entry name" value="HIS_KIN"/>
    <property type="match status" value="1"/>
</dbReference>
<evidence type="ECO:0000256" key="6">
    <source>
        <dbReference type="ARBA" id="ARBA00022741"/>
    </source>
</evidence>
<dbReference type="Gene3D" id="3.30.565.10">
    <property type="entry name" value="Histidine kinase-like ATPase, C-terminal domain"/>
    <property type="match status" value="1"/>
</dbReference>
<feature type="domain" description="Histidine kinase" evidence="15">
    <location>
        <begin position="428"/>
        <end position="648"/>
    </location>
</feature>
<dbReference type="Gene3D" id="3.40.50.2300">
    <property type="match status" value="1"/>
</dbReference>
<feature type="coiled-coil region" evidence="12">
    <location>
        <begin position="232"/>
        <end position="291"/>
    </location>
</feature>
<accession>A0A7W9ZDQ5</accession>
<dbReference type="SUPFAM" id="SSF52172">
    <property type="entry name" value="CheY-like"/>
    <property type="match status" value="1"/>
</dbReference>
<dbReference type="FunFam" id="1.10.287.130:FF:000038">
    <property type="entry name" value="Sensory transduction histidine kinase"/>
    <property type="match status" value="1"/>
</dbReference>
<keyword evidence="10 14" id="KW-0472">Membrane</keyword>
<dbReference type="NCBIfam" id="TIGR00229">
    <property type="entry name" value="sensory_box"/>
    <property type="match status" value="1"/>
</dbReference>
<evidence type="ECO:0000313" key="21">
    <source>
        <dbReference type="Proteomes" id="UP000544872"/>
    </source>
</evidence>
<evidence type="ECO:0000256" key="8">
    <source>
        <dbReference type="ARBA" id="ARBA00022840"/>
    </source>
</evidence>
<feature type="domain" description="PAS" evidence="17">
    <location>
        <begin position="281"/>
        <end position="332"/>
    </location>
</feature>
<dbReference type="CDD" id="cd00130">
    <property type="entry name" value="PAS"/>
    <property type="match status" value="1"/>
</dbReference>
<comment type="caution">
    <text evidence="20">The sequence shown here is derived from an EMBL/GenBank/DDBJ whole genome shotgun (WGS) entry which is preliminary data.</text>
</comment>
<evidence type="ECO:0000256" key="14">
    <source>
        <dbReference type="SAM" id="Phobius"/>
    </source>
</evidence>
<evidence type="ECO:0000259" key="15">
    <source>
        <dbReference type="PROSITE" id="PS50109"/>
    </source>
</evidence>
<evidence type="ECO:0000259" key="17">
    <source>
        <dbReference type="PROSITE" id="PS50112"/>
    </source>
</evidence>
<keyword evidence="7" id="KW-0418">Kinase</keyword>
<feature type="region of interest" description="Disordered" evidence="13">
    <location>
        <begin position="651"/>
        <end position="672"/>
    </location>
</feature>
<dbReference type="SMART" id="SM00304">
    <property type="entry name" value="HAMP"/>
    <property type="match status" value="1"/>
</dbReference>
<evidence type="ECO:0000256" key="1">
    <source>
        <dbReference type="ARBA" id="ARBA00000085"/>
    </source>
</evidence>
<name>A0A7W9ZDQ5_NOVIT</name>
<keyword evidence="14" id="KW-0812">Transmembrane</keyword>
<dbReference type="PANTHER" id="PTHR43047:SF72">
    <property type="entry name" value="OSMOSENSING HISTIDINE PROTEIN KINASE SLN1"/>
    <property type="match status" value="1"/>
</dbReference>
<dbReference type="Pfam" id="PF00989">
    <property type="entry name" value="PAS"/>
    <property type="match status" value="1"/>
</dbReference>
<dbReference type="GO" id="GO:0000155">
    <property type="term" value="F:phosphorelay sensor kinase activity"/>
    <property type="evidence" value="ECO:0007669"/>
    <property type="project" value="InterPro"/>
</dbReference>
<dbReference type="Proteomes" id="UP000544872">
    <property type="component" value="Unassembled WGS sequence"/>
</dbReference>
<dbReference type="InterPro" id="IPR036890">
    <property type="entry name" value="HATPase_C_sf"/>
</dbReference>
<dbReference type="PANTHER" id="PTHR43047">
    <property type="entry name" value="TWO-COMPONENT HISTIDINE PROTEIN KINASE"/>
    <property type="match status" value="1"/>
</dbReference>
<dbReference type="SMART" id="SM00086">
    <property type="entry name" value="PAC"/>
    <property type="match status" value="1"/>
</dbReference>
<dbReference type="GO" id="GO:0009927">
    <property type="term" value="F:histidine phosphotransfer kinase activity"/>
    <property type="evidence" value="ECO:0007669"/>
    <property type="project" value="TreeGrafter"/>
</dbReference>
<dbReference type="PRINTS" id="PR00344">
    <property type="entry name" value="BCTRLSENSOR"/>
</dbReference>
<dbReference type="SUPFAM" id="SSF55874">
    <property type="entry name" value="ATPase domain of HSP90 chaperone/DNA topoisomerase II/histidine kinase"/>
    <property type="match status" value="1"/>
</dbReference>
<organism evidence="20 21">
    <name type="scientific">Novispirillum itersonii</name>
    <name type="common">Aquaspirillum itersonii</name>
    <dbReference type="NCBI Taxonomy" id="189"/>
    <lineage>
        <taxon>Bacteria</taxon>
        <taxon>Pseudomonadati</taxon>
        <taxon>Pseudomonadota</taxon>
        <taxon>Alphaproteobacteria</taxon>
        <taxon>Rhodospirillales</taxon>
        <taxon>Novispirillaceae</taxon>
        <taxon>Novispirillum</taxon>
    </lineage>
</organism>
<dbReference type="InterPro" id="IPR003660">
    <property type="entry name" value="HAMP_dom"/>
</dbReference>
<dbReference type="SMART" id="SM00387">
    <property type="entry name" value="HATPase_c"/>
    <property type="match status" value="1"/>
</dbReference>
<keyword evidence="5" id="KW-0808">Transferase</keyword>
<dbReference type="EMBL" id="JACIIX010000003">
    <property type="protein sequence ID" value="MBB6209618.1"/>
    <property type="molecule type" value="Genomic_DNA"/>
</dbReference>
<proteinExistence type="predicted"/>
<feature type="domain" description="PAC" evidence="18">
    <location>
        <begin position="358"/>
        <end position="410"/>
    </location>
</feature>
<dbReference type="AlphaFoldDB" id="A0A7W9ZDQ5"/>
<feature type="domain" description="HAMP" evidence="19">
    <location>
        <begin position="181"/>
        <end position="237"/>
    </location>
</feature>
<evidence type="ECO:0000259" key="18">
    <source>
        <dbReference type="PROSITE" id="PS50113"/>
    </source>
</evidence>
<evidence type="ECO:0000256" key="11">
    <source>
        <dbReference type="PROSITE-ProRule" id="PRU00169"/>
    </source>
</evidence>
<dbReference type="Gene3D" id="1.10.287.130">
    <property type="match status" value="1"/>
</dbReference>
<dbReference type="RefSeq" id="WP_184262057.1">
    <property type="nucleotide sequence ID" value="NZ_JACIIX010000003.1"/>
</dbReference>
<comment type="catalytic activity">
    <reaction evidence="1">
        <text>ATP + protein L-histidine = ADP + protein N-phospho-L-histidine.</text>
        <dbReference type="EC" id="2.7.13.3"/>
    </reaction>
</comment>
<gene>
    <name evidence="20" type="ORF">FHS48_001026</name>
</gene>
<dbReference type="InterPro" id="IPR003594">
    <property type="entry name" value="HATPase_dom"/>
</dbReference>
<keyword evidence="12" id="KW-0175">Coiled coil</keyword>
<dbReference type="InterPro" id="IPR001789">
    <property type="entry name" value="Sig_transdc_resp-reg_receiver"/>
</dbReference>
<dbReference type="Pfam" id="PF00072">
    <property type="entry name" value="Response_reg"/>
    <property type="match status" value="1"/>
</dbReference>
<dbReference type="InterPro" id="IPR000014">
    <property type="entry name" value="PAS"/>
</dbReference>
<keyword evidence="6" id="KW-0547">Nucleotide-binding</keyword>
<evidence type="ECO:0000256" key="13">
    <source>
        <dbReference type="SAM" id="MobiDB-lite"/>
    </source>
</evidence>
<dbReference type="InterPro" id="IPR001610">
    <property type="entry name" value="PAC"/>
</dbReference>
<dbReference type="Pfam" id="PF00512">
    <property type="entry name" value="HisKA"/>
    <property type="match status" value="1"/>
</dbReference>
<evidence type="ECO:0000256" key="7">
    <source>
        <dbReference type="ARBA" id="ARBA00022777"/>
    </source>
</evidence>
<comment type="subcellular location">
    <subcellularLocation>
        <location evidence="2">Membrane</location>
    </subcellularLocation>
</comment>
<dbReference type="InterPro" id="IPR036097">
    <property type="entry name" value="HisK_dim/P_sf"/>
</dbReference>
<dbReference type="Gene3D" id="3.30.450.20">
    <property type="entry name" value="PAS domain"/>
    <property type="match status" value="1"/>
</dbReference>
<dbReference type="Pfam" id="PF02518">
    <property type="entry name" value="HATPase_c"/>
    <property type="match status" value="1"/>
</dbReference>
<dbReference type="InterPro" id="IPR004358">
    <property type="entry name" value="Sig_transdc_His_kin-like_C"/>
</dbReference>
<dbReference type="CDD" id="cd00082">
    <property type="entry name" value="HisKA"/>
    <property type="match status" value="1"/>
</dbReference>
<dbReference type="SMART" id="SM00448">
    <property type="entry name" value="REC"/>
    <property type="match status" value="1"/>
</dbReference>
<keyword evidence="4 11" id="KW-0597">Phosphoprotein</keyword>
<dbReference type="InterPro" id="IPR005467">
    <property type="entry name" value="His_kinase_dom"/>
</dbReference>
<keyword evidence="14" id="KW-1133">Transmembrane helix</keyword>
<evidence type="ECO:0000256" key="9">
    <source>
        <dbReference type="ARBA" id="ARBA00023012"/>
    </source>
</evidence>
<dbReference type="GO" id="GO:0006355">
    <property type="term" value="P:regulation of DNA-templated transcription"/>
    <property type="evidence" value="ECO:0007669"/>
    <property type="project" value="InterPro"/>
</dbReference>
<dbReference type="InterPro" id="IPR011006">
    <property type="entry name" value="CheY-like_superfamily"/>
</dbReference>
<evidence type="ECO:0000259" key="19">
    <source>
        <dbReference type="PROSITE" id="PS50885"/>
    </source>
</evidence>
<dbReference type="Gene3D" id="6.10.340.10">
    <property type="match status" value="1"/>
</dbReference>
<dbReference type="InterPro" id="IPR003661">
    <property type="entry name" value="HisK_dim/P_dom"/>
</dbReference>
<dbReference type="PROSITE" id="PS50112">
    <property type="entry name" value="PAS"/>
    <property type="match status" value="1"/>
</dbReference>
<dbReference type="GO" id="GO:0005524">
    <property type="term" value="F:ATP binding"/>
    <property type="evidence" value="ECO:0007669"/>
    <property type="project" value="UniProtKB-KW"/>
</dbReference>
<keyword evidence="21" id="KW-1185">Reference proteome</keyword>
<evidence type="ECO:0000256" key="12">
    <source>
        <dbReference type="SAM" id="Coils"/>
    </source>
</evidence>
<evidence type="ECO:0000256" key="3">
    <source>
        <dbReference type="ARBA" id="ARBA00012438"/>
    </source>
</evidence>
<evidence type="ECO:0000256" key="2">
    <source>
        <dbReference type="ARBA" id="ARBA00004370"/>
    </source>
</evidence>
<sequence>MRVRLTDRLTLRQLRYTLVIALGLGLLLSAVQVARDYSQHVDSTMASANRMLDAFHYAAVQAAYTLDSDLAGDVVRGLVADGPIISARIISDLGDRLAGIHVGEQIEATPVAFLFGQPVVQRRELTKTQPGGRQETIGFLEVEISAVRTSGPFLERVALNLLSVLIETVVLAGVLALIYLRTTTRPITTIVSRLQAAEDEGTLVKDLPVPRGHDKDEIGFLVKAFNGLLRSVETELRARRQAEDDLRKANDVLEIRVEERTAHLNQEIAERRAIEEALRQSEERFRDLAEVSSDWFWETDEHGRFTLVSDRFFGVSGLSRHQIIGRTVGDLLTGTIIADISDGWDVLQHMMEQRSPLVRYDMTLRGNDGRMIFARMDGKPVFDITGQFIGYRGTGRDVTQRKIVEARLDEARSEAERANAAKSHFLANMSHELRTPMNAILGFAQLLRAAPGQGLTQTQKSYVQHILDAGDHLLRLINEILDLARIEAGRIELSIESVDIVDLVKECSDMLDPLAAGQDITVTIEDHDGPLHVMGDRSRLKQILLNLGSNAIKYNRHGGSVRIGFGVSPTPGLQRILVCDTGIGIPQDMLRKVFEPFNRIGADRTAIEGTGIGLTVTRQLVEHMNGAIGVESTVGEGSTFWFDLPVSSPLPKPKDLDSQRSQPQDGTLSHPPLRVLYVEDNPANRDLMRDVMDLRPNVTLVMAENGKTGLSMALSENPDLILLDMNLPDIDGLKIARQLRTDLQMRDTPIVAVSAGAMARDIERARSAGIDDYICKPFDVSEMLTLLDTVATGSYSPGTLRENGTGNTLGAPGL</sequence>
<evidence type="ECO:0000313" key="20">
    <source>
        <dbReference type="EMBL" id="MBB6209618.1"/>
    </source>
</evidence>
<dbReference type="PROSITE" id="PS50113">
    <property type="entry name" value="PAC"/>
    <property type="match status" value="1"/>
</dbReference>
<dbReference type="SMART" id="SM00091">
    <property type="entry name" value="PAS"/>
    <property type="match status" value="1"/>
</dbReference>
<protein>
    <recommendedName>
        <fullName evidence="3">histidine kinase</fullName>
        <ecNumber evidence="3">2.7.13.3</ecNumber>
    </recommendedName>
</protein>